<comment type="caution">
    <text evidence="1">The sequence shown here is derived from an EMBL/GenBank/DDBJ whole genome shotgun (WGS) entry which is preliminary data.</text>
</comment>
<accession>A0A6D2IVM4</accession>
<proteinExistence type="predicted"/>
<organism evidence="1 2">
    <name type="scientific">Microthlaspi erraticum</name>
    <dbReference type="NCBI Taxonomy" id="1685480"/>
    <lineage>
        <taxon>Eukaryota</taxon>
        <taxon>Viridiplantae</taxon>
        <taxon>Streptophyta</taxon>
        <taxon>Embryophyta</taxon>
        <taxon>Tracheophyta</taxon>
        <taxon>Spermatophyta</taxon>
        <taxon>Magnoliopsida</taxon>
        <taxon>eudicotyledons</taxon>
        <taxon>Gunneridae</taxon>
        <taxon>Pentapetalae</taxon>
        <taxon>rosids</taxon>
        <taxon>malvids</taxon>
        <taxon>Brassicales</taxon>
        <taxon>Brassicaceae</taxon>
        <taxon>Coluteocarpeae</taxon>
        <taxon>Microthlaspi</taxon>
    </lineage>
</organism>
<reference evidence="1" key="1">
    <citation type="submission" date="2020-01" db="EMBL/GenBank/DDBJ databases">
        <authorList>
            <person name="Mishra B."/>
        </authorList>
    </citation>
    <scope>NUCLEOTIDE SEQUENCE [LARGE SCALE GENOMIC DNA]</scope>
</reference>
<protein>
    <submittedName>
        <fullName evidence="1">Uncharacterized protein</fullName>
    </submittedName>
</protein>
<dbReference type="Proteomes" id="UP000467841">
    <property type="component" value="Unassembled WGS sequence"/>
</dbReference>
<evidence type="ECO:0000313" key="1">
    <source>
        <dbReference type="EMBL" id="CAA7031858.1"/>
    </source>
</evidence>
<name>A0A6D2IVM4_9BRAS</name>
<dbReference type="AlphaFoldDB" id="A0A6D2IVM4"/>
<sequence>MFSSEIRPGTLTVPCNCVHIFLLGGFWDTTEPDTVEEVLLKAEGNTSLRGRVEEVEGLRRLPLPSFLGDGLGRIAWSFLDARELFTSGLAAFLAFKVVEVLEGALLFLFCALSSTVACANGWFKALSGES</sequence>
<keyword evidence="2" id="KW-1185">Reference proteome</keyword>
<evidence type="ECO:0000313" key="2">
    <source>
        <dbReference type="Proteomes" id="UP000467841"/>
    </source>
</evidence>
<dbReference type="EMBL" id="CACVBM020001113">
    <property type="protein sequence ID" value="CAA7031858.1"/>
    <property type="molecule type" value="Genomic_DNA"/>
</dbReference>
<gene>
    <name evidence="1" type="ORF">MERR_LOCUS19093</name>
</gene>